<dbReference type="GO" id="GO:0003700">
    <property type="term" value="F:DNA-binding transcription factor activity"/>
    <property type="evidence" value="ECO:0007669"/>
    <property type="project" value="TreeGrafter"/>
</dbReference>
<feature type="domain" description="HTH tetR-type" evidence="6">
    <location>
        <begin position="53"/>
        <end position="113"/>
    </location>
</feature>
<dbReference type="InterPro" id="IPR050109">
    <property type="entry name" value="HTH-type_TetR-like_transc_reg"/>
</dbReference>
<comment type="caution">
    <text evidence="7">The sequence shown here is derived from an EMBL/GenBank/DDBJ whole genome shotgun (WGS) entry which is preliminary data.</text>
</comment>
<evidence type="ECO:0000256" key="1">
    <source>
        <dbReference type="ARBA" id="ARBA00023015"/>
    </source>
</evidence>
<feature type="region of interest" description="Disordered" evidence="5">
    <location>
        <begin position="25"/>
        <end position="53"/>
    </location>
</feature>
<evidence type="ECO:0000313" key="7">
    <source>
        <dbReference type="EMBL" id="RII41662.1"/>
    </source>
</evidence>
<name>A0A399JC99_9MICC</name>
<reference evidence="7 8" key="1">
    <citation type="submission" date="2018-07" db="EMBL/GenBank/DDBJ databases">
        <title>Arthrobacter sp. nov., isolated from raw cow's milk with high bacterial count.</title>
        <authorList>
            <person name="Hahne J."/>
            <person name="Isele D."/>
            <person name="Lipski A."/>
        </authorList>
    </citation>
    <scope>NUCLEOTIDE SEQUENCE [LARGE SCALE GENOMIC DNA]</scope>
    <source>
        <strain evidence="7 8">JZ R-35</strain>
    </source>
</reference>
<evidence type="ECO:0000256" key="5">
    <source>
        <dbReference type="SAM" id="MobiDB-lite"/>
    </source>
</evidence>
<dbReference type="PANTHER" id="PTHR30055:SF234">
    <property type="entry name" value="HTH-TYPE TRANSCRIPTIONAL REGULATOR BETI"/>
    <property type="match status" value="1"/>
</dbReference>
<keyword evidence="2 4" id="KW-0238">DNA-binding</keyword>
<keyword evidence="8" id="KW-1185">Reference proteome</keyword>
<dbReference type="PROSITE" id="PS50977">
    <property type="entry name" value="HTH_TETR_2"/>
    <property type="match status" value="1"/>
</dbReference>
<protein>
    <submittedName>
        <fullName evidence="7">TetR/AcrR family transcriptional regulator</fullName>
    </submittedName>
</protein>
<dbReference type="InterPro" id="IPR001647">
    <property type="entry name" value="HTH_TetR"/>
</dbReference>
<sequence>MPCSSPPPLSCSWLALRSARSCAARGHRPGRSSAVPTKNAKPTAATPRRQRSVDKREALVSAAREVVARDGIAGASVRAVAAQAEVSVGTVLYHFEGGLEELQQLALERVMEQLYAGRLKVLAGPGTVLAKLRAMVELGVPDVIDEDLASVYYTLPQLRDHPVRAAAHRELVERQVSLYRSLIEIGAEAGEVDPGALEAAGGPEDVARTVVALEDANDLYPLFGLEAGGGEARRRRVRRYLELALGVALPAS</sequence>
<dbReference type="PANTHER" id="PTHR30055">
    <property type="entry name" value="HTH-TYPE TRANSCRIPTIONAL REGULATOR RUTR"/>
    <property type="match status" value="1"/>
</dbReference>
<evidence type="ECO:0000313" key="8">
    <source>
        <dbReference type="Proteomes" id="UP000265419"/>
    </source>
</evidence>
<keyword evidence="1" id="KW-0805">Transcription regulation</keyword>
<dbReference type="Pfam" id="PF00440">
    <property type="entry name" value="TetR_N"/>
    <property type="match status" value="1"/>
</dbReference>
<evidence type="ECO:0000256" key="3">
    <source>
        <dbReference type="ARBA" id="ARBA00023163"/>
    </source>
</evidence>
<feature type="DNA-binding region" description="H-T-H motif" evidence="4">
    <location>
        <begin position="76"/>
        <end position="95"/>
    </location>
</feature>
<dbReference type="Proteomes" id="UP000265419">
    <property type="component" value="Unassembled WGS sequence"/>
</dbReference>
<dbReference type="Gene3D" id="1.10.357.10">
    <property type="entry name" value="Tetracycline Repressor, domain 2"/>
    <property type="match status" value="1"/>
</dbReference>
<dbReference type="GO" id="GO:0000976">
    <property type="term" value="F:transcription cis-regulatory region binding"/>
    <property type="evidence" value="ECO:0007669"/>
    <property type="project" value="TreeGrafter"/>
</dbReference>
<proteinExistence type="predicted"/>
<dbReference type="InterPro" id="IPR009057">
    <property type="entry name" value="Homeodomain-like_sf"/>
</dbReference>
<evidence type="ECO:0000256" key="2">
    <source>
        <dbReference type="ARBA" id="ARBA00023125"/>
    </source>
</evidence>
<organism evidence="7 8">
    <name type="scientific">Galactobacter valiniphilus</name>
    <dbReference type="NCBI Taxonomy" id="2676122"/>
    <lineage>
        <taxon>Bacteria</taxon>
        <taxon>Bacillati</taxon>
        <taxon>Actinomycetota</taxon>
        <taxon>Actinomycetes</taxon>
        <taxon>Micrococcales</taxon>
        <taxon>Micrococcaceae</taxon>
        <taxon>Galactobacter</taxon>
    </lineage>
</organism>
<keyword evidence="3" id="KW-0804">Transcription</keyword>
<dbReference type="AlphaFoldDB" id="A0A399JC99"/>
<evidence type="ECO:0000256" key="4">
    <source>
        <dbReference type="PROSITE-ProRule" id="PRU00335"/>
    </source>
</evidence>
<dbReference type="EMBL" id="QQXK01000023">
    <property type="protein sequence ID" value="RII41662.1"/>
    <property type="molecule type" value="Genomic_DNA"/>
</dbReference>
<gene>
    <name evidence="7" type="ORF">DWB68_11425</name>
</gene>
<accession>A0A399JC99</accession>
<dbReference type="SUPFAM" id="SSF46689">
    <property type="entry name" value="Homeodomain-like"/>
    <property type="match status" value="1"/>
</dbReference>
<evidence type="ECO:0000259" key="6">
    <source>
        <dbReference type="PROSITE" id="PS50977"/>
    </source>
</evidence>